<organism evidence="1 2">
    <name type="scientific">Sedimentibacter saalensis</name>
    <dbReference type="NCBI Taxonomy" id="130788"/>
    <lineage>
        <taxon>Bacteria</taxon>
        <taxon>Bacillati</taxon>
        <taxon>Bacillota</taxon>
        <taxon>Tissierellia</taxon>
        <taxon>Sedimentibacter</taxon>
    </lineage>
</organism>
<dbReference type="Proteomes" id="UP000315343">
    <property type="component" value="Unassembled WGS sequence"/>
</dbReference>
<keyword evidence="2" id="KW-1185">Reference proteome</keyword>
<gene>
    <name evidence="1" type="ORF">LY60_01267</name>
</gene>
<name>A0A562JDZ0_9FIRM</name>
<evidence type="ECO:0000313" key="1">
    <source>
        <dbReference type="EMBL" id="TWH81516.1"/>
    </source>
</evidence>
<dbReference type="RefSeq" id="WP_145081419.1">
    <property type="nucleotide sequence ID" value="NZ_VLKH01000003.1"/>
</dbReference>
<dbReference type="AlphaFoldDB" id="A0A562JDZ0"/>
<evidence type="ECO:0000313" key="2">
    <source>
        <dbReference type="Proteomes" id="UP000315343"/>
    </source>
</evidence>
<proteinExistence type="predicted"/>
<accession>A0A562JDZ0</accession>
<sequence>MLYSIRSYNRLNASETGILDIRVSDNRNRPISKAFVSIAKISYTGQYNESAEGIVIAELYTDNNGIVHIELPVLNELIGSNEFYSASISDEGYYNAYIYYIQIWPNMAASYEVGLTPRISGEERFKFIFQPQKGTIHEH</sequence>
<reference evidence="1 2" key="1">
    <citation type="submission" date="2019-07" db="EMBL/GenBank/DDBJ databases">
        <title>Genomic Encyclopedia of Type Strains, Phase I: the one thousand microbial genomes (KMG-I) project.</title>
        <authorList>
            <person name="Kyrpides N."/>
        </authorList>
    </citation>
    <scope>NUCLEOTIDE SEQUENCE [LARGE SCALE GENOMIC DNA]</scope>
    <source>
        <strain evidence="1 2">DSM 13558</strain>
    </source>
</reference>
<dbReference type="EMBL" id="VLKH01000003">
    <property type="protein sequence ID" value="TWH81516.1"/>
    <property type="molecule type" value="Genomic_DNA"/>
</dbReference>
<comment type="caution">
    <text evidence="1">The sequence shown here is derived from an EMBL/GenBank/DDBJ whole genome shotgun (WGS) entry which is preliminary data.</text>
</comment>
<protein>
    <submittedName>
        <fullName evidence="1">Uncharacterized protein</fullName>
    </submittedName>
</protein>